<organism evidence="4 5">
    <name type="scientific">Elysia crispata</name>
    <name type="common">lettuce slug</name>
    <dbReference type="NCBI Taxonomy" id="231223"/>
    <lineage>
        <taxon>Eukaryota</taxon>
        <taxon>Metazoa</taxon>
        <taxon>Spiralia</taxon>
        <taxon>Lophotrochozoa</taxon>
        <taxon>Mollusca</taxon>
        <taxon>Gastropoda</taxon>
        <taxon>Heterobranchia</taxon>
        <taxon>Euthyneura</taxon>
        <taxon>Panpulmonata</taxon>
        <taxon>Sacoglossa</taxon>
        <taxon>Placobranchoidea</taxon>
        <taxon>Plakobranchidae</taxon>
        <taxon>Elysia</taxon>
    </lineage>
</organism>
<dbReference type="GO" id="GO:0005245">
    <property type="term" value="F:voltage-gated calcium channel activity"/>
    <property type="evidence" value="ECO:0007669"/>
    <property type="project" value="TreeGrafter"/>
</dbReference>
<evidence type="ECO:0000256" key="1">
    <source>
        <dbReference type="SAM" id="MobiDB-lite"/>
    </source>
</evidence>
<dbReference type="Pfam" id="PF13519">
    <property type="entry name" value="VWA_2"/>
    <property type="match status" value="1"/>
</dbReference>
<dbReference type="InterPro" id="IPR051173">
    <property type="entry name" value="Ca_channel_alpha-2/delta"/>
</dbReference>
<dbReference type="GO" id="GO:0005891">
    <property type="term" value="C:voltage-gated calcium channel complex"/>
    <property type="evidence" value="ECO:0007669"/>
    <property type="project" value="TreeGrafter"/>
</dbReference>
<evidence type="ECO:0000256" key="2">
    <source>
        <dbReference type="SAM" id="SignalP"/>
    </source>
</evidence>
<dbReference type="AlphaFoldDB" id="A0AAE1EEH3"/>
<dbReference type="Proteomes" id="UP001283361">
    <property type="component" value="Unassembled WGS sequence"/>
</dbReference>
<feature type="chain" id="PRO_5042253251" description="VWFA domain-containing protein" evidence="2">
    <location>
        <begin position="24"/>
        <end position="1185"/>
    </location>
</feature>
<gene>
    <name evidence="4" type="ORF">RRG08_029459</name>
</gene>
<protein>
    <recommendedName>
        <fullName evidence="3">VWFA domain-containing protein</fullName>
    </recommendedName>
</protein>
<dbReference type="InterPro" id="IPR002035">
    <property type="entry name" value="VWF_A"/>
</dbReference>
<dbReference type="EMBL" id="JAWDGP010000082">
    <property type="protein sequence ID" value="KAK3803867.1"/>
    <property type="molecule type" value="Genomic_DNA"/>
</dbReference>
<dbReference type="PROSITE" id="PS50234">
    <property type="entry name" value="VWFA"/>
    <property type="match status" value="1"/>
</dbReference>
<evidence type="ECO:0000313" key="4">
    <source>
        <dbReference type="EMBL" id="KAK3803867.1"/>
    </source>
</evidence>
<feature type="domain" description="VWFA" evidence="3">
    <location>
        <begin position="236"/>
        <end position="367"/>
    </location>
</feature>
<dbReference type="PANTHER" id="PTHR10166:SF43">
    <property type="entry name" value="VWA N-TERMINAL DOMAIN-CONTAINING PROTEIN"/>
    <property type="match status" value="1"/>
</dbReference>
<feature type="region of interest" description="Disordered" evidence="1">
    <location>
        <begin position="793"/>
        <end position="819"/>
    </location>
</feature>
<feature type="compositionally biased region" description="Polar residues" evidence="1">
    <location>
        <begin position="804"/>
        <end position="818"/>
    </location>
</feature>
<dbReference type="InterPro" id="IPR036465">
    <property type="entry name" value="vWFA_dom_sf"/>
</dbReference>
<dbReference type="SUPFAM" id="SSF53300">
    <property type="entry name" value="vWA-like"/>
    <property type="match status" value="1"/>
</dbReference>
<dbReference type="Gene3D" id="3.30.450.20">
    <property type="entry name" value="PAS domain"/>
    <property type="match status" value="2"/>
</dbReference>
<name>A0AAE1EEH3_9GAST</name>
<comment type="caution">
    <text evidence="4">The sequence shown here is derived from an EMBL/GenBank/DDBJ whole genome shotgun (WGS) entry which is preliminary data.</text>
</comment>
<feature type="signal peptide" evidence="2">
    <location>
        <begin position="1"/>
        <end position="23"/>
    </location>
</feature>
<evidence type="ECO:0000313" key="5">
    <source>
        <dbReference type="Proteomes" id="UP001283361"/>
    </source>
</evidence>
<accession>A0AAE1EEH3</accession>
<sequence length="1185" mass="134495">MVTWINILCVLVVIGCLMPHLETVKGHRGEEKQEIGTLAGDVQNWAMLIENYILQLASDGIKRDFTQSYLDKANYTSEKRNGSELVQNVKLDLKSYFEERMSAAKRIADTVREAYDEYEESARTSAKHLSELPFETYYDSDVPDKLPKDLEFNPYFRQPVSFMNSTIKIADEVPRNDPHVIDTVLLTRKWQYFGSSTGVTRLYPGREWSTNFAGFYDDYDPRVRPWYIQATSGPKDVIIILDCSFSMKGEKFSIAKAVANTVINTLTKQDYVNVICARNSHWNEVGKWHFYDTQVLSCQKKRMVPATNAYRKDLKEKISKLKAGGTSELEKGFDTAFGLLRSVPRTGCLSIIVFATDGKDTDGEDVRCGPGYYTRSGYVPGPICKYNFTSVYSVVMEKNKYLLPNARIFSYLIVEDAEKFPGRLACDHNGSMLKLLTGENLITQMANYFEFLSAIAITNKGINGKKKRDTSEQDANDAEYENALWTAPYLDSWGLNLMITYAVPVTSKRTGKYIGVVGIDATLDEIENFLKKHQWGSVYSFLINSNAGVIFHPKLKPSTKLLEDPIYIPISGLEQDNGSPAEFSEIEDAMIRGETGVKFIQKARDGKARTYFYASIMNMEYSFAFSLASEDMEFRRSQEPLDRSHINDSYYNLLKMYASPLLKKKLPGVYERIDVRENEERYPGLRITYNHSTIFLPPQSHCDPIRYSYNDSLAEKTLEAHLWINGKEEDKGCDIMRRQMYNKGVRADVLITYPIEKIWRDRAFESIDQIKWTNVGLRSGVFRTYPGHRSTRNYDPTQRPWYKRTSSAPHKTSVSTPYMDSAGVGKVNTISQAVFEGMTPKTTEECNAVKGPKMGGCPCEVDSDCYIKRCYMSEAEGPNKDRRRCATERVEAVTGLDILYDDFQNKTLHSMQASDFRKSCGQMYNCPNGLPGCTTRCYLFDYSANLVMDPDFLTANALDKSQYESVTLGRKEGEVMKHLVYHHKFFKRKESQDFQGSCSITPAQPKVTLEGLPQKPEDNDDYYRNRGKIPNFHNDFGCIQDVVSYSADDDALGPSKMITGNVSGPCMSGFYYVKALPKTNLYLLVIEDWMALKQTLFYNFNCNITRSVVNSGAYLIINGTCAHKDTSKSTLRDLGKCPHLSDVPLKCGFNGAAGIDTSVILCFQLSMMVLSLWLLNLIELIVFTP</sequence>
<keyword evidence="5" id="KW-1185">Reference proteome</keyword>
<proteinExistence type="predicted"/>
<dbReference type="PANTHER" id="PTHR10166">
    <property type="entry name" value="VOLTAGE-DEPENDENT CALCIUM CHANNEL SUBUNIT ALPHA-2/DELTA-RELATED"/>
    <property type="match status" value="1"/>
</dbReference>
<reference evidence="4" key="1">
    <citation type="journal article" date="2023" name="G3 (Bethesda)">
        <title>A reference genome for the long-term kleptoplast-retaining sea slug Elysia crispata morphotype clarki.</title>
        <authorList>
            <person name="Eastman K.E."/>
            <person name="Pendleton A.L."/>
            <person name="Shaikh M.A."/>
            <person name="Suttiyut T."/>
            <person name="Ogas R."/>
            <person name="Tomko P."/>
            <person name="Gavelis G."/>
            <person name="Widhalm J.R."/>
            <person name="Wisecaver J.H."/>
        </authorList>
    </citation>
    <scope>NUCLEOTIDE SEQUENCE</scope>
    <source>
        <strain evidence="4">ECLA1</strain>
    </source>
</reference>
<dbReference type="SMART" id="SM00327">
    <property type="entry name" value="VWA"/>
    <property type="match status" value="1"/>
</dbReference>
<evidence type="ECO:0000259" key="3">
    <source>
        <dbReference type="PROSITE" id="PS50234"/>
    </source>
</evidence>
<dbReference type="Pfam" id="PF22673">
    <property type="entry name" value="MCP-like_PDC_1"/>
    <property type="match status" value="1"/>
</dbReference>
<dbReference type="Gene3D" id="3.40.50.410">
    <property type="entry name" value="von Willebrand factor, type A domain"/>
    <property type="match status" value="1"/>
</dbReference>
<keyword evidence="2" id="KW-0732">Signal</keyword>